<sequence>MALLKDYKRDFDFLFLDIQLPDITGMQAATQIRMMDENVTILFVTNLAQYAIQGYSVQAFDYILKPVSYPSFCQKMERAIQSKLRQSNDVYLDIRTKKGSIRLSCDSIFYIEIYNHTLMIHTDQGVLEQWGSLSKYEKMLSDSHFSRCNASYLVNLKYVSSMERDKVKIQSAWLPIGRTRKKKFLEDYSLYKGGIH</sequence>
<dbReference type="SMART" id="SM00850">
    <property type="entry name" value="LytTR"/>
    <property type="match status" value="1"/>
</dbReference>
<evidence type="ECO:0000313" key="6">
    <source>
        <dbReference type="EMBL" id="MBU3806784.1"/>
    </source>
</evidence>
<protein>
    <recommendedName>
        <fullName evidence="1">Stage 0 sporulation protein A homolog</fullName>
    </recommendedName>
</protein>
<dbReference type="Pfam" id="PF04397">
    <property type="entry name" value="LytTR"/>
    <property type="match status" value="1"/>
</dbReference>
<dbReference type="GO" id="GO:0000156">
    <property type="term" value="F:phosphorelay response regulator activity"/>
    <property type="evidence" value="ECO:0007669"/>
    <property type="project" value="InterPro"/>
</dbReference>
<organism evidence="6 7">
    <name type="scientific">Candidatus Allofournierella pullistercoris</name>
    <dbReference type="NCBI Taxonomy" id="2838597"/>
    <lineage>
        <taxon>Bacteria</taxon>
        <taxon>Bacillati</taxon>
        <taxon>Bacillota</taxon>
        <taxon>Clostridia</taxon>
        <taxon>Eubacteriales</taxon>
        <taxon>Oscillospiraceae</taxon>
        <taxon>Allofournierella</taxon>
    </lineage>
</organism>
<evidence type="ECO:0000256" key="1">
    <source>
        <dbReference type="ARBA" id="ARBA00018672"/>
    </source>
</evidence>
<feature type="domain" description="HTH LytTR-type" evidence="5">
    <location>
        <begin position="92"/>
        <end position="166"/>
    </location>
</feature>
<reference evidence="6" key="2">
    <citation type="submission" date="2021-04" db="EMBL/GenBank/DDBJ databases">
        <authorList>
            <person name="Gilroy R."/>
        </authorList>
    </citation>
    <scope>NUCLEOTIDE SEQUENCE</scope>
    <source>
        <strain evidence="6">B5_2728</strain>
    </source>
</reference>
<dbReference type="InterPro" id="IPR011006">
    <property type="entry name" value="CheY-like_superfamily"/>
</dbReference>
<evidence type="ECO:0000259" key="4">
    <source>
        <dbReference type="PROSITE" id="PS50110"/>
    </source>
</evidence>
<name>A0A948WRZ0_9FIRM</name>
<dbReference type="SUPFAM" id="SSF52172">
    <property type="entry name" value="CheY-like"/>
    <property type="match status" value="1"/>
</dbReference>
<dbReference type="PANTHER" id="PTHR37299:SF1">
    <property type="entry name" value="STAGE 0 SPORULATION PROTEIN A HOMOLOG"/>
    <property type="match status" value="1"/>
</dbReference>
<evidence type="ECO:0000313" key="7">
    <source>
        <dbReference type="Proteomes" id="UP000713596"/>
    </source>
</evidence>
<dbReference type="AlphaFoldDB" id="A0A948WRZ0"/>
<keyword evidence="3" id="KW-0597">Phosphoprotein</keyword>
<dbReference type="Gene3D" id="3.40.50.2300">
    <property type="match status" value="1"/>
</dbReference>
<dbReference type="PANTHER" id="PTHR37299">
    <property type="entry name" value="TRANSCRIPTIONAL REGULATOR-RELATED"/>
    <property type="match status" value="1"/>
</dbReference>
<evidence type="ECO:0000256" key="3">
    <source>
        <dbReference type="PROSITE-ProRule" id="PRU00169"/>
    </source>
</evidence>
<dbReference type="Proteomes" id="UP000713596">
    <property type="component" value="Unassembled WGS sequence"/>
</dbReference>
<dbReference type="GO" id="GO:0003677">
    <property type="term" value="F:DNA binding"/>
    <property type="evidence" value="ECO:0007669"/>
    <property type="project" value="UniProtKB-KW"/>
</dbReference>
<comment type="function">
    <text evidence="2">May play the central regulatory role in sporulation. It may be an element of the effector pathway responsible for the activation of sporulation genes in response to nutritional stress. Spo0A may act in concert with spo0H (a sigma factor) to control the expression of some genes that are critical to the sporulation process.</text>
</comment>
<feature type="domain" description="Response regulatory" evidence="4">
    <location>
        <begin position="1"/>
        <end position="80"/>
    </location>
</feature>
<dbReference type="InterPro" id="IPR001789">
    <property type="entry name" value="Sig_transdc_resp-reg_receiver"/>
</dbReference>
<dbReference type="Pfam" id="PF00072">
    <property type="entry name" value="Response_reg"/>
    <property type="match status" value="1"/>
</dbReference>
<dbReference type="PROSITE" id="PS50110">
    <property type="entry name" value="RESPONSE_REGULATORY"/>
    <property type="match status" value="1"/>
</dbReference>
<dbReference type="InterPro" id="IPR007492">
    <property type="entry name" value="LytTR_DNA-bd_dom"/>
</dbReference>
<dbReference type="PROSITE" id="PS50930">
    <property type="entry name" value="HTH_LYTTR"/>
    <property type="match status" value="1"/>
</dbReference>
<accession>A0A948WRZ0</accession>
<evidence type="ECO:0000259" key="5">
    <source>
        <dbReference type="PROSITE" id="PS50930"/>
    </source>
</evidence>
<dbReference type="EMBL" id="JAHLFP010000070">
    <property type="protein sequence ID" value="MBU3806784.1"/>
    <property type="molecule type" value="Genomic_DNA"/>
</dbReference>
<reference evidence="6" key="1">
    <citation type="journal article" date="2021" name="PeerJ">
        <title>Extensive microbial diversity within the chicken gut microbiome revealed by metagenomics and culture.</title>
        <authorList>
            <person name="Gilroy R."/>
            <person name="Ravi A."/>
            <person name="Getino M."/>
            <person name="Pursley I."/>
            <person name="Horton D.L."/>
            <person name="Alikhan N.F."/>
            <person name="Baker D."/>
            <person name="Gharbi K."/>
            <person name="Hall N."/>
            <person name="Watson M."/>
            <person name="Adriaenssens E.M."/>
            <person name="Foster-Nyarko E."/>
            <person name="Jarju S."/>
            <person name="Secka A."/>
            <person name="Antonio M."/>
            <person name="Oren A."/>
            <person name="Chaudhuri R.R."/>
            <person name="La Ragione R."/>
            <person name="Hildebrand F."/>
            <person name="Pallen M.J."/>
        </authorList>
    </citation>
    <scope>NUCLEOTIDE SEQUENCE</scope>
    <source>
        <strain evidence="6">B5_2728</strain>
    </source>
</reference>
<keyword evidence="6" id="KW-0238">DNA-binding</keyword>
<proteinExistence type="predicted"/>
<dbReference type="InterPro" id="IPR046947">
    <property type="entry name" value="LytR-like"/>
</dbReference>
<evidence type="ECO:0000256" key="2">
    <source>
        <dbReference type="ARBA" id="ARBA00024867"/>
    </source>
</evidence>
<feature type="modified residue" description="4-aspartylphosphate" evidence="3">
    <location>
        <position position="17"/>
    </location>
</feature>
<comment type="caution">
    <text evidence="6">The sequence shown here is derived from an EMBL/GenBank/DDBJ whole genome shotgun (WGS) entry which is preliminary data.</text>
</comment>
<dbReference type="Gene3D" id="2.40.50.1020">
    <property type="entry name" value="LytTr DNA-binding domain"/>
    <property type="match status" value="1"/>
</dbReference>
<gene>
    <name evidence="6" type="ORF">H9882_07865</name>
</gene>